<dbReference type="Pfam" id="PF00084">
    <property type="entry name" value="Sushi"/>
    <property type="match status" value="4"/>
</dbReference>
<dbReference type="CDD" id="cd00033">
    <property type="entry name" value="CCP"/>
    <property type="match status" value="4"/>
</dbReference>
<evidence type="ECO:0000313" key="7">
    <source>
        <dbReference type="Proteomes" id="UP001164746"/>
    </source>
</evidence>
<keyword evidence="4" id="KW-0768">Sushi</keyword>
<evidence type="ECO:0000256" key="4">
    <source>
        <dbReference type="PROSITE-ProRule" id="PRU00302"/>
    </source>
</evidence>
<keyword evidence="2" id="KW-0677">Repeat</keyword>
<dbReference type="InterPro" id="IPR051277">
    <property type="entry name" value="SEZ6_CSMD_C4BPB_Regulators"/>
</dbReference>
<feature type="domain" description="Sushi" evidence="5">
    <location>
        <begin position="110"/>
        <end position="167"/>
    </location>
</feature>
<feature type="non-terminal residue" evidence="6">
    <location>
        <position position="1"/>
    </location>
</feature>
<dbReference type="PANTHER" id="PTHR45656">
    <property type="entry name" value="PROTEIN CBR-CLEC-78"/>
    <property type="match status" value="1"/>
</dbReference>
<dbReference type="SUPFAM" id="SSF57535">
    <property type="entry name" value="Complement control module/SCR domain"/>
    <property type="match status" value="4"/>
</dbReference>
<evidence type="ECO:0000256" key="1">
    <source>
        <dbReference type="ARBA" id="ARBA00022729"/>
    </source>
</evidence>
<dbReference type="PROSITE" id="PS50923">
    <property type="entry name" value="SUSHI"/>
    <property type="match status" value="4"/>
</dbReference>
<dbReference type="InterPro" id="IPR000436">
    <property type="entry name" value="Sushi_SCR_CCP_dom"/>
</dbReference>
<accession>A0ABY7FY25</accession>
<organism evidence="6 7">
    <name type="scientific">Mya arenaria</name>
    <name type="common">Soft-shell clam</name>
    <dbReference type="NCBI Taxonomy" id="6604"/>
    <lineage>
        <taxon>Eukaryota</taxon>
        <taxon>Metazoa</taxon>
        <taxon>Spiralia</taxon>
        <taxon>Lophotrochozoa</taxon>
        <taxon>Mollusca</taxon>
        <taxon>Bivalvia</taxon>
        <taxon>Autobranchia</taxon>
        <taxon>Heteroconchia</taxon>
        <taxon>Euheterodonta</taxon>
        <taxon>Imparidentia</taxon>
        <taxon>Neoheterodontei</taxon>
        <taxon>Myida</taxon>
        <taxon>Myoidea</taxon>
        <taxon>Myidae</taxon>
        <taxon>Mya</taxon>
    </lineage>
</organism>
<protein>
    <submittedName>
        <fullName evidence="6">SVEP1-like protein</fullName>
    </submittedName>
</protein>
<dbReference type="Proteomes" id="UP001164746">
    <property type="component" value="Chromosome 13"/>
</dbReference>
<dbReference type="SMART" id="SM00032">
    <property type="entry name" value="CCP"/>
    <property type="match status" value="4"/>
</dbReference>
<evidence type="ECO:0000256" key="3">
    <source>
        <dbReference type="ARBA" id="ARBA00023157"/>
    </source>
</evidence>
<name>A0ABY7FY25_MYAAR</name>
<evidence type="ECO:0000256" key="2">
    <source>
        <dbReference type="ARBA" id="ARBA00022737"/>
    </source>
</evidence>
<dbReference type="Gene3D" id="2.10.70.10">
    <property type="entry name" value="Complement Module, domain 1"/>
    <property type="match status" value="4"/>
</dbReference>
<dbReference type="EMBL" id="CP111024">
    <property type="protein sequence ID" value="WAR24041.1"/>
    <property type="molecule type" value="Genomic_DNA"/>
</dbReference>
<proteinExistence type="predicted"/>
<gene>
    <name evidence="6" type="ORF">MAR_037710</name>
</gene>
<feature type="domain" description="Sushi" evidence="5">
    <location>
        <begin position="1"/>
        <end position="53"/>
    </location>
</feature>
<feature type="non-terminal residue" evidence="6">
    <location>
        <position position="223"/>
    </location>
</feature>
<keyword evidence="7" id="KW-1185">Reference proteome</keyword>
<reference evidence="6" key="1">
    <citation type="submission" date="2022-11" db="EMBL/GenBank/DDBJ databases">
        <title>Centuries of genome instability and evolution in soft-shell clam transmissible cancer (bioRxiv).</title>
        <authorList>
            <person name="Hart S.F.M."/>
            <person name="Yonemitsu M.A."/>
            <person name="Giersch R.M."/>
            <person name="Beal B.F."/>
            <person name="Arriagada G."/>
            <person name="Davis B.W."/>
            <person name="Ostrander E.A."/>
            <person name="Goff S.P."/>
            <person name="Metzger M.J."/>
        </authorList>
    </citation>
    <scope>NUCLEOTIDE SEQUENCE</scope>
    <source>
        <strain evidence="6">MELC-2E11</strain>
        <tissue evidence="6">Siphon/mantle</tissue>
    </source>
</reference>
<comment type="caution">
    <text evidence="4">Lacks conserved residue(s) required for the propagation of feature annotation.</text>
</comment>
<dbReference type="PANTHER" id="PTHR45656:SF4">
    <property type="entry name" value="PROTEIN CBR-CLEC-78"/>
    <property type="match status" value="1"/>
</dbReference>
<feature type="domain" description="Sushi" evidence="5">
    <location>
        <begin position="54"/>
        <end position="109"/>
    </location>
</feature>
<evidence type="ECO:0000313" key="6">
    <source>
        <dbReference type="EMBL" id="WAR24041.1"/>
    </source>
</evidence>
<feature type="domain" description="Sushi" evidence="5">
    <location>
        <begin position="168"/>
        <end position="222"/>
    </location>
</feature>
<evidence type="ECO:0000259" key="5">
    <source>
        <dbReference type="PROSITE" id="PS50923"/>
    </source>
</evidence>
<keyword evidence="1" id="KW-0732">Signal</keyword>
<sequence length="223" mass="23277">CGPPTPANGYVNSTQSYFGVIVHVGCNNSYRLVGSETIVCEQNGWSDIVICQLIDCGDPTPEYGSSNATTTGNGTIVLINCDEGYTLEGSAIISCQENDTWTDSSLCQIVDCEHPNHPNVDFALSTNITTYGSFAVASCSIGYGPEGSTSIKCLANASWESFPTCEIVDCGSPVPSGGMANDSSTTYGSVVSITCTSGEVKGDSVITCQQDGTWSDYPTCNAS</sequence>
<dbReference type="InterPro" id="IPR035976">
    <property type="entry name" value="Sushi/SCR/CCP_sf"/>
</dbReference>
<keyword evidence="3" id="KW-1015">Disulfide bond</keyword>